<feature type="domain" description="Calcineurin-like phosphoesterase" evidence="3">
    <location>
        <begin position="28"/>
        <end position="191"/>
    </location>
</feature>
<reference evidence="4 5" key="1">
    <citation type="journal article" date="2015" name="Genome Announc.">
        <title>Draft Genome Sequence of Filamentous Marine Cyanobacterium Lyngbya confervoides Strain BDU141951.</title>
        <authorList>
            <person name="Chandrababunaidu M.M."/>
            <person name="Sen D."/>
            <person name="Tripathy S."/>
        </authorList>
    </citation>
    <scope>NUCLEOTIDE SEQUENCE [LARGE SCALE GENOMIC DNA]</scope>
    <source>
        <strain evidence="4 5">BDU141951</strain>
    </source>
</reference>
<evidence type="ECO:0000256" key="1">
    <source>
        <dbReference type="ARBA" id="ARBA00022723"/>
    </source>
</evidence>
<keyword evidence="1" id="KW-0479">Metal-binding</keyword>
<dbReference type="PANTHER" id="PTHR31302">
    <property type="entry name" value="TRANSMEMBRANE PROTEIN WITH METALLOPHOSPHOESTERASE DOMAIN-RELATED"/>
    <property type="match status" value="1"/>
</dbReference>
<dbReference type="EMBL" id="JTHE03000054">
    <property type="protein sequence ID" value="MCM1983064.1"/>
    <property type="molecule type" value="Genomic_DNA"/>
</dbReference>
<keyword evidence="5" id="KW-1185">Reference proteome</keyword>
<sequence length="277" mass="31123">MPFISQRAVTIERCTVKINGLSPSLDGLRLVQLSDFHFDGQRLSESLLINAIETANQLQPDLVLLTGDYVTDSPDPIFQLVPHLERLKSPYGTHAVLGNHDNYFPHSRTTITQALSSAHINVLWDQVTYLWDHSVALVGLSDYWWTKFNPHPVMANIPADVPRIVLAHNPDTARTLRNCRVDLQLSGHTHGGQVVVPGLGPVVKGIRKVRKCSSRPVRRWLPLLTQNCDKVVQNWEWAQGLHHIGDNRLYVNRGLGSFWPGRMFCPPEVSLLTLTCA</sequence>
<dbReference type="Proteomes" id="UP000031561">
    <property type="component" value="Unassembled WGS sequence"/>
</dbReference>
<evidence type="ECO:0000256" key="2">
    <source>
        <dbReference type="ARBA" id="ARBA00022801"/>
    </source>
</evidence>
<dbReference type="Pfam" id="PF00149">
    <property type="entry name" value="Metallophos"/>
    <property type="match status" value="1"/>
</dbReference>
<organism evidence="4 5">
    <name type="scientific">Lyngbya confervoides BDU141951</name>
    <dbReference type="NCBI Taxonomy" id="1574623"/>
    <lineage>
        <taxon>Bacteria</taxon>
        <taxon>Bacillati</taxon>
        <taxon>Cyanobacteriota</taxon>
        <taxon>Cyanophyceae</taxon>
        <taxon>Oscillatoriophycideae</taxon>
        <taxon>Oscillatoriales</taxon>
        <taxon>Microcoleaceae</taxon>
        <taxon>Lyngbya</taxon>
    </lineage>
</organism>
<dbReference type="InterPro" id="IPR051158">
    <property type="entry name" value="Metallophosphoesterase_sf"/>
</dbReference>
<keyword evidence="2" id="KW-0378">Hydrolase</keyword>
<dbReference type="AlphaFoldDB" id="A0ABD4T337"/>
<name>A0ABD4T337_9CYAN</name>
<dbReference type="GO" id="GO:0016787">
    <property type="term" value="F:hydrolase activity"/>
    <property type="evidence" value="ECO:0007669"/>
    <property type="project" value="UniProtKB-KW"/>
</dbReference>
<protein>
    <submittedName>
        <fullName evidence="4">Metallophosphoesterase</fullName>
    </submittedName>
</protein>
<dbReference type="CDD" id="cd07385">
    <property type="entry name" value="MPP_YkuE_C"/>
    <property type="match status" value="1"/>
</dbReference>
<evidence type="ECO:0000313" key="4">
    <source>
        <dbReference type="EMBL" id="MCM1983064.1"/>
    </source>
</evidence>
<dbReference type="SUPFAM" id="SSF56300">
    <property type="entry name" value="Metallo-dependent phosphatases"/>
    <property type="match status" value="1"/>
</dbReference>
<evidence type="ECO:0000259" key="3">
    <source>
        <dbReference type="Pfam" id="PF00149"/>
    </source>
</evidence>
<evidence type="ECO:0000313" key="5">
    <source>
        <dbReference type="Proteomes" id="UP000031561"/>
    </source>
</evidence>
<dbReference type="Gene3D" id="3.60.21.10">
    <property type="match status" value="1"/>
</dbReference>
<dbReference type="PANTHER" id="PTHR31302:SF31">
    <property type="entry name" value="PHOSPHODIESTERASE YAEI"/>
    <property type="match status" value="1"/>
</dbReference>
<dbReference type="InterPro" id="IPR029052">
    <property type="entry name" value="Metallo-depent_PP-like"/>
</dbReference>
<dbReference type="RefSeq" id="WP_166281889.1">
    <property type="nucleotide sequence ID" value="NZ_JTHE03000054.1"/>
</dbReference>
<proteinExistence type="predicted"/>
<dbReference type="InterPro" id="IPR004843">
    <property type="entry name" value="Calcineurin-like_PHP"/>
</dbReference>
<dbReference type="GO" id="GO:0046872">
    <property type="term" value="F:metal ion binding"/>
    <property type="evidence" value="ECO:0007669"/>
    <property type="project" value="UniProtKB-KW"/>
</dbReference>
<comment type="caution">
    <text evidence="4">The sequence shown here is derived from an EMBL/GenBank/DDBJ whole genome shotgun (WGS) entry which is preliminary data.</text>
</comment>
<accession>A0ABD4T337</accession>
<gene>
    <name evidence="4" type="ORF">QQ91_0009535</name>
</gene>